<dbReference type="InterPro" id="IPR010982">
    <property type="entry name" value="Lambda_DNA-bd_dom_sf"/>
</dbReference>
<dbReference type="InterPro" id="IPR025194">
    <property type="entry name" value="RodZ-like_C"/>
</dbReference>
<protein>
    <submittedName>
        <fullName evidence="4">RodZ domain-containing protein</fullName>
    </submittedName>
</protein>
<keyword evidence="2" id="KW-0472">Membrane</keyword>
<evidence type="ECO:0000256" key="1">
    <source>
        <dbReference type="SAM" id="MobiDB-lite"/>
    </source>
</evidence>
<reference evidence="5" key="1">
    <citation type="journal article" date="2019" name="Int. J. Syst. Evol. Microbiol.">
        <title>The Global Catalogue of Microorganisms (GCM) 10K type strain sequencing project: providing services to taxonomists for standard genome sequencing and annotation.</title>
        <authorList>
            <consortium name="The Broad Institute Genomics Platform"/>
            <consortium name="The Broad Institute Genome Sequencing Center for Infectious Disease"/>
            <person name="Wu L."/>
            <person name="Ma J."/>
        </authorList>
    </citation>
    <scope>NUCLEOTIDE SEQUENCE [LARGE SCALE GENOMIC DNA]</scope>
    <source>
        <strain evidence="5">Q85</strain>
    </source>
</reference>
<dbReference type="PANTHER" id="PTHR34475:SF1">
    <property type="entry name" value="CYTOSKELETON PROTEIN RODZ"/>
    <property type="match status" value="1"/>
</dbReference>
<dbReference type="RefSeq" id="WP_380939851.1">
    <property type="nucleotide sequence ID" value="NZ_JBHUFC010000003.1"/>
</dbReference>
<dbReference type="Pfam" id="PF13464">
    <property type="entry name" value="RodZ_C"/>
    <property type="match status" value="1"/>
</dbReference>
<dbReference type="CDD" id="cd00093">
    <property type="entry name" value="HTH_XRE"/>
    <property type="match status" value="1"/>
</dbReference>
<name>A0ABW4NFC6_9SPHN</name>
<gene>
    <name evidence="4" type="ORF">ACFSC3_07810</name>
</gene>
<dbReference type="SMART" id="SM00530">
    <property type="entry name" value="HTH_XRE"/>
    <property type="match status" value="1"/>
</dbReference>
<feature type="region of interest" description="Disordered" evidence="1">
    <location>
        <begin position="257"/>
        <end position="319"/>
    </location>
</feature>
<proteinExistence type="predicted"/>
<keyword evidence="5" id="KW-1185">Reference proteome</keyword>
<dbReference type="Gene3D" id="1.10.260.40">
    <property type="entry name" value="lambda repressor-like DNA-binding domains"/>
    <property type="match status" value="1"/>
</dbReference>
<feature type="domain" description="HTH cro/C1-type" evidence="3">
    <location>
        <begin position="22"/>
        <end position="55"/>
    </location>
</feature>
<comment type="caution">
    <text evidence="4">The sequence shown here is derived from an EMBL/GenBank/DDBJ whole genome shotgun (WGS) entry which is preliminary data.</text>
</comment>
<dbReference type="InterPro" id="IPR050400">
    <property type="entry name" value="Bact_Cytoskel_RodZ"/>
</dbReference>
<dbReference type="PROSITE" id="PS50943">
    <property type="entry name" value="HTH_CROC1"/>
    <property type="match status" value="1"/>
</dbReference>
<evidence type="ECO:0000313" key="4">
    <source>
        <dbReference type="EMBL" id="MFD1787475.1"/>
    </source>
</evidence>
<dbReference type="SUPFAM" id="SSF47413">
    <property type="entry name" value="lambda repressor-like DNA-binding domains"/>
    <property type="match status" value="1"/>
</dbReference>
<dbReference type="Pfam" id="PF13413">
    <property type="entry name" value="HTH_25"/>
    <property type="match status" value="1"/>
</dbReference>
<evidence type="ECO:0000259" key="3">
    <source>
        <dbReference type="PROSITE" id="PS50943"/>
    </source>
</evidence>
<evidence type="ECO:0000313" key="5">
    <source>
        <dbReference type="Proteomes" id="UP001597283"/>
    </source>
</evidence>
<evidence type="ECO:0000256" key="2">
    <source>
        <dbReference type="SAM" id="Phobius"/>
    </source>
</evidence>
<organism evidence="4 5">
    <name type="scientific">Sphingomonas floccifaciens</name>
    <dbReference type="NCBI Taxonomy" id="1844115"/>
    <lineage>
        <taxon>Bacteria</taxon>
        <taxon>Pseudomonadati</taxon>
        <taxon>Pseudomonadota</taxon>
        <taxon>Alphaproteobacteria</taxon>
        <taxon>Sphingomonadales</taxon>
        <taxon>Sphingomonadaceae</taxon>
        <taxon>Sphingomonas</taxon>
    </lineage>
</organism>
<dbReference type="PANTHER" id="PTHR34475">
    <property type="match status" value="1"/>
</dbReference>
<dbReference type="InterPro" id="IPR001387">
    <property type="entry name" value="Cro/C1-type_HTH"/>
</dbReference>
<dbReference type="Proteomes" id="UP001597283">
    <property type="component" value="Unassembled WGS sequence"/>
</dbReference>
<accession>A0ABW4NFC6</accession>
<keyword evidence="2" id="KW-1133">Transmembrane helix</keyword>
<feature type="transmembrane region" description="Helical" evidence="2">
    <location>
        <begin position="117"/>
        <end position="136"/>
    </location>
</feature>
<sequence length="319" mass="32784">MNDAEPGLPGPIETPQRPGDRLRAAREAQGLTLSDVAGRTRIPQRHLESIETGTYDNLPSQTYAMGFARAYARAVGVDEVTLAADVRQELDRTWDRPVHSVPAYQVDEPSRSPSGGLVWGGLLVAIILIVGVGLWYGTDLFRGRSATSSAAAPQAEVAVPVPQTVAPAPAPAAGDQVTVTATDEVWVRIYDADNKTLLIKTMAPGERFDVPANANGPQINVGRPDKLAITVGGRPVAPLGTGRVAIKDVSLSPASLLARGGGTPAVASSPTPTATASPKAAAPTARPTSSPRPAAPVAASQPAPTETPSATPAGNTTGL</sequence>
<dbReference type="EMBL" id="JBHUFC010000003">
    <property type="protein sequence ID" value="MFD1787475.1"/>
    <property type="molecule type" value="Genomic_DNA"/>
</dbReference>
<feature type="compositionally biased region" description="Low complexity" evidence="1">
    <location>
        <begin position="264"/>
        <end position="313"/>
    </location>
</feature>
<keyword evidence="2" id="KW-0812">Transmembrane</keyword>